<feature type="domain" description="Amidohydrolase-related" evidence="2">
    <location>
        <begin position="10"/>
        <end position="286"/>
    </location>
</feature>
<comment type="caution">
    <text evidence="3">The sequence shown here is derived from an EMBL/GenBank/DDBJ whole genome shotgun (WGS) entry which is preliminary data.</text>
</comment>
<dbReference type="PANTHER" id="PTHR43569">
    <property type="entry name" value="AMIDOHYDROLASE"/>
    <property type="match status" value="1"/>
</dbReference>
<sequence>MTATARTPIIDAHQHFWNLDRVAYPWLTPDQGPIHRTFEEPDLQPHLDACGVDGTVLVQSADSYEDTDYMLEVADRWPRVRAVVGWVPLLRPDEAARALDRYRRDPRYAGVRHLIHDEPDPDWLLRPELRDGLDALAERGLTFDVVAVRPRHLEHVPVLAERHPGLRLVIDHLAKPPIKERGRRPWADLLADAAAFPNVSSKVSGLNTAADWETWTAADLRPYVEHALELFGADRLMFGGDWPISVLAGGYRKVWDETAGLLDGLALTPADRARLLGGTAIDVYRIPEPHEKPERGPTHA</sequence>
<protein>
    <submittedName>
        <fullName evidence="3">Amidohydrolase family protein</fullName>
    </submittedName>
</protein>
<dbReference type="Pfam" id="PF04909">
    <property type="entry name" value="Amidohydro_2"/>
    <property type="match status" value="1"/>
</dbReference>
<keyword evidence="4" id="KW-1185">Reference proteome</keyword>
<dbReference type="InterPro" id="IPR032466">
    <property type="entry name" value="Metal_Hydrolase"/>
</dbReference>
<evidence type="ECO:0000313" key="4">
    <source>
        <dbReference type="Proteomes" id="UP001596074"/>
    </source>
</evidence>
<dbReference type="EMBL" id="JBHSON010000076">
    <property type="protein sequence ID" value="MFC5751840.1"/>
    <property type="molecule type" value="Genomic_DNA"/>
</dbReference>
<gene>
    <name evidence="3" type="ORF">ACFPZN_40060</name>
</gene>
<dbReference type="Proteomes" id="UP001596074">
    <property type="component" value="Unassembled WGS sequence"/>
</dbReference>
<dbReference type="SUPFAM" id="SSF51556">
    <property type="entry name" value="Metallo-dependent hydrolases"/>
    <property type="match status" value="1"/>
</dbReference>
<evidence type="ECO:0000256" key="1">
    <source>
        <dbReference type="ARBA" id="ARBA00038310"/>
    </source>
</evidence>
<reference evidence="4" key="1">
    <citation type="journal article" date="2019" name="Int. J. Syst. Evol. Microbiol.">
        <title>The Global Catalogue of Microorganisms (GCM) 10K type strain sequencing project: providing services to taxonomists for standard genome sequencing and annotation.</title>
        <authorList>
            <consortium name="The Broad Institute Genomics Platform"/>
            <consortium name="The Broad Institute Genome Sequencing Center for Infectious Disease"/>
            <person name="Wu L."/>
            <person name="Ma J."/>
        </authorList>
    </citation>
    <scope>NUCLEOTIDE SEQUENCE [LARGE SCALE GENOMIC DNA]</scope>
    <source>
        <strain evidence="4">KCTC 42087</strain>
    </source>
</reference>
<dbReference type="InterPro" id="IPR052350">
    <property type="entry name" value="Metallo-dep_Lactonases"/>
</dbReference>
<evidence type="ECO:0000313" key="3">
    <source>
        <dbReference type="EMBL" id="MFC5751840.1"/>
    </source>
</evidence>
<proteinExistence type="inferred from homology"/>
<organism evidence="3 4">
    <name type="scientific">Actinomadura rugatobispora</name>
    <dbReference type="NCBI Taxonomy" id="1994"/>
    <lineage>
        <taxon>Bacteria</taxon>
        <taxon>Bacillati</taxon>
        <taxon>Actinomycetota</taxon>
        <taxon>Actinomycetes</taxon>
        <taxon>Streptosporangiales</taxon>
        <taxon>Thermomonosporaceae</taxon>
        <taxon>Actinomadura</taxon>
    </lineage>
</organism>
<accession>A0ABW1A8M8</accession>
<dbReference type="RefSeq" id="WP_378287801.1">
    <property type="nucleotide sequence ID" value="NZ_JBHSON010000076.1"/>
</dbReference>
<dbReference type="PANTHER" id="PTHR43569:SF2">
    <property type="entry name" value="AMIDOHYDROLASE-RELATED DOMAIN-CONTAINING PROTEIN"/>
    <property type="match status" value="1"/>
</dbReference>
<evidence type="ECO:0000259" key="2">
    <source>
        <dbReference type="Pfam" id="PF04909"/>
    </source>
</evidence>
<dbReference type="InterPro" id="IPR006680">
    <property type="entry name" value="Amidohydro-rel"/>
</dbReference>
<dbReference type="Gene3D" id="3.20.20.140">
    <property type="entry name" value="Metal-dependent hydrolases"/>
    <property type="match status" value="1"/>
</dbReference>
<comment type="similarity">
    <text evidence="1">Belongs to the metallo-dependent hydrolases superfamily.</text>
</comment>
<name>A0ABW1A8M8_9ACTN</name>